<dbReference type="Proteomes" id="UP000225277">
    <property type="component" value="Unassembled WGS sequence"/>
</dbReference>
<evidence type="ECO:0000313" key="1">
    <source>
        <dbReference type="EMBL" id="CZT15020.1"/>
    </source>
</evidence>
<reference evidence="1 2" key="1">
    <citation type="submission" date="2016-03" db="EMBL/GenBank/DDBJ databases">
        <authorList>
            <person name="Ploux O."/>
        </authorList>
    </citation>
    <scope>NUCLEOTIDE SEQUENCE [LARGE SCALE GENOMIC DNA]</scope>
    <source>
        <strain evidence="1 2">URUG2</strain>
    </source>
</reference>
<dbReference type="PANTHER" id="PTHR14614">
    <property type="entry name" value="HEPATOCELLULAR CARCINOMA-ASSOCIATED ANTIGEN"/>
    <property type="match status" value="1"/>
</dbReference>
<gene>
    <name evidence="1" type="ORF">RCC_00933</name>
</gene>
<dbReference type="InterPro" id="IPR029063">
    <property type="entry name" value="SAM-dependent_MTases_sf"/>
</dbReference>
<dbReference type="STRING" id="112498.A0A2D3URG7"/>
<evidence type="ECO:0008006" key="3">
    <source>
        <dbReference type="Google" id="ProtNLM"/>
    </source>
</evidence>
<name>A0A2D3URG7_9PEZI</name>
<dbReference type="GO" id="GO:0008757">
    <property type="term" value="F:S-adenosylmethionine-dependent methyltransferase activity"/>
    <property type="evidence" value="ECO:0007669"/>
    <property type="project" value="UniProtKB-ARBA"/>
</dbReference>
<sequence>MKFRSLKSPFAIKQDASGNTLPIHIDEKDGCIAENLSLATWGASYVLANHLQKWKDTATVTTAQKNESRSVPVLELGAGTGLVGLSAAAIWNLPTILTDLPPIVPGLAHNINLNRSLLAEKSTTAQCGALDWTQPEKLMLVNPVQAASGPSYIESSRKAHIILAADVVYDEDHPELLLKTILAWLAPGKDSRVIICYPVRMAYIDHIRDLWERFEGAGLECVEEGQESSDDDWGEAEPAPYEWCMWRWKNQEGSQV</sequence>
<dbReference type="Pfam" id="PF10294">
    <property type="entry name" value="Methyltransf_16"/>
    <property type="match status" value="1"/>
</dbReference>
<dbReference type="RefSeq" id="XP_023621917.1">
    <property type="nucleotide sequence ID" value="XM_023766149.1"/>
</dbReference>
<dbReference type="EMBL" id="FJUY01000001">
    <property type="protein sequence ID" value="CZT15020.1"/>
    <property type="molecule type" value="Genomic_DNA"/>
</dbReference>
<evidence type="ECO:0000313" key="2">
    <source>
        <dbReference type="Proteomes" id="UP000225277"/>
    </source>
</evidence>
<protein>
    <recommendedName>
        <fullName evidence="3">N2,N2-dimethylguanosine tRNA methyltransferase</fullName>
    </recommendedName>
</protein>
<keyword evidence="2" id="KW-1185">Reference proteome</keyword>
<accession>A0A2D3URG7</accession>
<dbReference type="SUPFAM" id="SSF53335">
    <property type="entry name" value="S-adenosyl-L-methionine-dependent methyltransferases"/>
    <property type="match status" value="1"/>
</dbReference>
<organism evidence="1 2">
    <name type="scientific">Ramularia collo-cygni</name>
    <dbReference type="NCBI Taxonomy" id="112498"/>
    <lineage>
        <taxon>Eukaryota</taxon>
        <taxon>Fungi</taxon>
        <taxon>Dikarya</taxon>
        <taxon>Ascomycota</taxon>
        <taxon>Pezizomycotina</taxon>
        <taxon>Dothideomycetes</taxon>
        <taxon>Dothideomycetidae</taxon>
        <taxon>Mycosphaerellales</taxon>
        <taxon>Mycosphaerellaceae</taxon>
        <taxon>Ramularia</taxon>
    </lineage>
</organism>
<dbReference type="Gene3D" id="3.40.50.150">
    <property type="entry name" value="Vaccinia Virus protein VP39"/>
    <property type="match status" value="1"/>
</dbReference>
<dbReference type="InterPro" id="IPR019410">
    <property type="entry name" value="Methyltransf_16"/>
</dbReference>
<proteinExistence type="predicted"/>
<dbReference type="AlphaFoldDB" id="A0A2D3URG7"/>
<dbReference type="GO" id="GO:0005829">
    <property type="term" value="C:cytosol"/>
    <property type="evidence" value="ECO:0007669"/>
    <property type="project" value="TreeGrafter"/>
</dbReference>
<dbReference type="OrthoDB" id="433955at2759"/>
<dbReference type="GeneID" id="35596262"/>
<dbReference type="PANTHER" id="PTHR14614:SF156">
    <property type="entry name" value="PROTEIN-LYSINE N-METHYLTRANSFERASE EFM2"/>
    <property type="match status" value="1"/>
</dbReference>